<name>A0A183ED02_9BILA</name>
<evidence type="ECO:0000313" key="4">
    <source>
        <dbReference type="WBParaSite" id="GPUH_0001886801-mRNA-1"/>
    </source>
</evidence>
<dbReference type="OrthoDB" id="270189at2759"/>
<dbReference type="AlphaFoldDB" id="A0A183ED02"/>
<feature type="region of interest" description="Disordered" evidence="1">
    <location>
        <begin position="33"/>
        <end position="71"/>
    </location>
</feature>
<accession>A0A183ED02</accession>
<keyword evidence="3" id="KW-1185">Reference proteome</keyword>
<dbReference type="Proteomes" id="UP000271098">
    <property type="component" value="Unassembled WGS sequence"/>
</dbReference>
<feature type="compositionally biased region" description="Acidic residues" evidence="1">
    <location>
        <begin position="46"/>
        <end position="57"/>
    </location>
</feature>
<organism evidence="4">
    <name type="scientific">Gongylonema pulchrum</name>
    <dbReference type="NCBI Taxonomy" id="637853"/>
    <lineage>
        <taxon>Eukaryota</taxon>
        <taxon>Metazoa</taxon>
        <taxon>Ecdysozoa</taxon>
        <taxon>Nematoda</taxon>
        <taxon>Chromadorea</taxon>
        <taxon>Rhabditida</taxon>
        <taxon>Spirurina</taxon>
        <taxon>Spiruromorpha</taxon>
        <taxon>Spiruroidea</taxon>
        <taxon>Gongylonematidae</taxon>
        <taxon>Gongylonema</taxon>
    </lineage>
</organism>
<sequence>MSSGNGGEMEESQWDLFPQMIWIDPYLDDRATQYSRNVKRKRDSEELSDDGYLDDLADTPHGQHGGVYSAQNEQRTSLVAGNLSLEQQDMSAIDGDKAFALSVTADMLALPENARAMVKAEIQNWLDNSRLSQQLESK</sequence>
<gene>
    <name evidence="2" type="ORF">GPUH_LOCUS18842</name>
</gene>
<protein>
    <submittedName>
        <fullName evidence="4">Di19_C domain-containing protein</fullName>
    </submittedName>
</protein>
<proteinExistence type="predicted"/>
<reference evidence="4" key="1">
    <citation type="submission" date="2016-06" db="UniProtKB">
        <authorList>
            <consortium name="WormBaseParasite"/>
        </authorList>
    </citation>
    <scope>IDENTIFICATION</scope>
</reference>
<evidence type="ECO:0000256" key="1">
    <source>
        <dbReference type="SAM" id="MobiDB-lite"/>
    </source>
</evidence>
<evidence type="ECO:0000313" key="3">
    <source>
        <dbReference type="Proteomes" id="UP000271098"/>
    </source>
</evidence>
<dbReference type="WBParaSite" id="GPUH_0001886801-mRNA-1">
    <property type="protein sequence ID" value="GPUH_0001886801-mRNA-1"/>
    <property type="gene ID" value="GPUH_0001886801"/>
</dbReference>
<evidence type="ECO:0000313" key="2">
    <source>
        <dbReference type="EMBL" id="VDN32558.1"/>
    </source>
</evidence>
<reference evidence="2 3" key="2">
    <citation type="submission" date="2018-11" db="EMBL/GenBank/DDBJ databases">
        <authorList>
            <consortium name="Pathogen Informatics"/>
        </authorList>
    </citation>
    <scope>NUCLEOTIDE SEQUENCE [LARGE SCALE GENOMIC DNA]</scope>
</reference>
<dbReference type="EMBL" id="UYRT01087438">
    <property type="protein sequence ID" value="VDN32558.1"/>
    <property type="molecule type" value="Genomic_DNA"/>
</dbReference>